<feature type="domain" description="Immunity protein 40" evidence="1">
    <location>
        <begin position="19"/>
        <end position="109"/>
    </location>
</feature>
<evidence type="ECO:0000313" key="2">
    <source>
        <dbReference type="EMBL" id="ABX03821.1"/>
    </source>
</evidence>
<dbReference type="KEGG" id="hau:Haur_1173"/>
<dbReference type="HOGENOM" id="CLU_168172_0_0_0"/>
<protein>
    <recommendedName>
        <fullName evidence="1">Immunity protein 40 domain-containing protein</fullName>
    </recommendedName>
</protein>
<evidence type="ECO:0000259" key="1">
    <source>
        <dbReference type="Pfam" id="PF15569"/>
    </source>
</evidence>
<keyword evidence="3" id="KW-1185">Reference proteome</keyword>
<dbReference type="InParanoid" id="A9B0V1"/>
<sequence length="119" mass="13425">MLKNRAAYNAFLSQKGILLSELGTQEYALDQQDAMNAIVIIEDLAIPILGGDVYLQSLEGIEISYENWSINRQPGESLDNYVRRSCAYTRNYIARFPVQAEKLPLFVLVLASDLQMLLP</sequence>
<dbReference type="BioCyc" id="HAUR316274:GHYA-1195-MONOMER"/>
<evidence type="ECO:0000313" key="3">
    <source>
        <dbReference type="Proteomes" id="UP000000787"/>
    </source>
</evidence>
<dbReference type="Proteomes" id="UP000000787">
    <property type="component" value="Chromosome"/>
</dbReference>
<proteinExistence type="predicted"/>
<dbReference type="Pfam" id="PF15569">
    <property type="entry name" value="Imm40"/>
    <property type="match status" value="1"/>
</dbReference>
<accession>A9B0V1</accession>
<gene>
    <name evidence="2" type="ordered locus">Haur_1173</name>
</gene>
<dbReference type="EMBL" id="CP000875">
    <property type="protein sequence ID" value="ABX03821.1"/>
    <property type="molecule type" value="Genomic_DNA"/>
</dbReference>
<organism evidence="2 3">
    <name type="scientific">Herpetosiphon aurantiacus (strain ATCC 23779 / DSM 785 / 114-95)</name>
    <dbReference type="NCBI Taxonomy" id="316274"/>
    <lineage>
        <taxon>Bacteria</taxon>
        <taxon>Bacillati</taxon>
        <taxon>Chloroflexota</taxon>
        <taxon>Chloroflexia</taxon>
        <taxon>Herpetosiphonales</taxon>
        <taxon>Herpetosiphonaceae</taxon>
        <taxon>Herpetosiphon</taxon>
    </lineage>
</organism>
<reference evidence="2 3" key="1">
    <citation type="journal article" date="2011" name="Stand. Genomic Sci.">
        <title>Complete genome sequence of the filamentous gliding predatory bacterium Herpetosiphon aurantiacus type strain (114-95(T)).</title>
        <authorList>
            <person name="Kiss H."/>
            <person name="Nett M."/>
            <person name="Domin N."/>
            <person name="Martin K."/>
            <person name="Maresca J.A."/>
            <person name="Copeland A."/>
            <person name="Lapidus A."/>
            <person name="Lucas S."/>
            <person name="Berry K.W."/>
            <person name="Glavina Del Rio T."/>
            <person name="Dalin E."/>
            <person name="Tice H."/>
            <person name="Pitluck S."/>
            <person name="Richardson P."/>
            <person name="Bruce D."/>
            <person name="Goodwin L."/>
            <person name="Han C."/>
            <person name="Detter J.C."/>
            <person name="Schmutz J."/>
            <person name="Brettin T."/>
            <person name="Land M."/>
            <person name="Hauser L."/>
            <person name="Kyrpides N.C."/>
            <person name="Ivanova N."/>
            <person name="Goker M."/>
            <person name="Woyke T."/>
            <person name="Klenk H.P."/>
            <person name="Bryant D.A."/>
        </authorList>
    </citation>
    <scope>NUCLEOTIDE SEQUENCE [LARGE SCALE GENOMIC DNA]</scope>
    <source>
        <strain evidence="3">ATCC 23779 / DSM 785 / 114-95</strain>
    </source>
</reference>
<dbReference type="AlphaFoldDB" id="A9B0V1"/>
<dbReference type="STRING" id="316274.Haur_1173"/>
<dbReference type="eggNOG" id="ENOG502ZIT8">
    <property type="taxonomic scope" value="Bacteria"/>
</dbReference>
<dbReference type="InterPro" id="IPR029080">
    <property type="entry name" value="Imm40"/>
</dbReference>
<name>A9B0V1_HERA2</name>